<sequence length="85" mass="9836">MSCLTLDRVEASAEEYCPDSELVFAVKQRRSVLQTQMRIQTDVDLSDAAVSEQLLKLLQERLQEKSSWTDFKLRWSKAPEKQDST</sequence>
<dbReference type="EMBL" id="OZ035834">
    <property type="protein sequence ID" value="CAL1576507.1"/>
    <property type="molecule type" value="Genomic_DNA"/>
</dbReference>
<reference evidence="1 2" key="1">
    <citation type="submission" date="2024-04" db="EMBL/GenBank/DDBJ databases">
        <authorList>
            <person name="Waldvogel A.-M."/>
            <person name="Schoenle A."/>
        </authorList>
    </citation>
    <scope>NUCLEOTIDE SEQUENCE [LARGE SCALE GENOMIC DNA]</scope>
</reference>
<gene>
    <name evidence="1" type="ORF">KC01_LOCUS7938</name>
</gene>
<evidence type="ECO:0000313" key="1">
    <source>
        <dbReference type="EMBL" id="CAL1576507.1"/>
    </source>
</evidence>
<dbReference type="Proteomes" id="UP001497482">
    <property type="component" value="Chromosome 12"/>
</dbReference>
<keyword evidence="2" id="KW-1185">Reference proteome</keyword>
<organism evidence="1 2">
    <name type="scientific">Knipowitschia caucasica</name>
    <name type="common">Caucasian dwarf goby</name>
    <name type="synonym">Pomatoschistus caucasicus</name>
    <dbReference type="NCBI Taxonomy" id="637954"/>
    <lineage>
        <taxon>Eukaryota</taxon>
        <taxon>Metazoa</taxon>
        <taxon>Chordata</taxon>
        <taxon>Craniata</taxon>
        <taxon>Vertebrata</taxon>
        <taxon>Euteleostomi</taxon>
        <taxon>Actinopterygii</taxon>
        <taxon>Neopterygii</taxon>
        <taxon>Teleostei</taxon>
        <taxon>Neoteleostei</taxon>
        <taxon>Acanthomorphata</taxon>
        <taxon>Gobiaria</taxon>
        <taxon>Gobiiformes</taxon>
        <taxon>Gobioidei</taxon>
        <taxon>Gobiidae</taxon>
        <taxon>Gobiinae</taxon>
        <taxon>Knipowitschia</taxon>
    </lineage>
</organism>
<protein>
    <submittedName>
        <fullName evidence="1">Uncharacterized protein</fullName>
    </submittedName>
</protein>
<proteinExistence type="predicted"/>
<accession>A0AAV2JLG3</accession>
<name>A0AAV2JLG3_KNICA</name>
<dbReference type="AlphaFoldDB" id="A0AAV2JLG3"/>
<evidence type="ECO:0000313" key="2">
    <source>
        <dbReference type="Proteomes" id="UP001497482"/>
    </source>
</evidence>